<feature type="domain" description="EGF-like" evidence="7">
    <location>
        <begin position="110"/>
        <end position="153"/>
    </location>
</feature>
<evidence type="ECO:0000256" key="2">
    <source>
        <dbReference type="ARBA" id="ARBA00023157"/>
    </source>
</evidence>
<dbReference type="GO" id="GO:0009986">
    <property type="term" value="C:cell surface"/>
    <property type="evidence" value="ECO:0007669"/>
    <property type="project" value="TreeGrafter"/>
</dbReference>
<feature type="compositionally biased region" description="Acidic residues" evidence="4">
    <location>
        <begin position="231"/>
        <end position="242"/>
    </location>
</feature>
<evidence type="ECO:0000259" key="7">
    <source>
        <dbReference type="PROSITE" id="PS50026"/>
    </source>
</evidence>
<feature type="compositionally biased region" description="Low complexity" evidence="4">
    <location>
        <begin position="85"/>
        <end position="96"/>
    </location>
</feature>
<dbReference type="SMART" id="SM00181">
    <property type="entry name" value="EGF"/>
    <property type="match status" value="3"/>
</dbReference>
<proteinExistence type="predicted"/>
<evidence type="ECO:0000256" key="5">
    <source>
        <dbReference type="SAM" id="Phobius"/>
    </source>
</evidence>
<evidence type="ECO:0000313" key="9">
    <source>
        <dbReference type="Proteomes" id="UP001153069"/>
    </source>
</evidence>
<feature type="transmembrane region" description="Helical" evidence="5">
    <location>
        <begin position="492"/>
        <end position="514"/>
    </location>
</feature>
<feature type="domain" description="EGF-like" evidence="7">
    <location>
        <begin position="165"/>
        <end position="208"/>
    </location>
</feature>
<gene>
    <name evidence="8" type="ORF">SEMRO_65_G036830.1</name>
</gene>
<dbReference type="GO" id="GO:0005102">
    <property type="term" value="F:signaling receptor binding"/>
    <property type="evidence" value="ECO:0007669"/>
    <property type="project" value="TreeGrafter"/>
</dbReference>
<comment type="caution">
    <text evidence="3">Lacks conserved residue(s) required for the propagation of feature annotation.</text>
</comment>
<protein>
    <recommendedName>
        <fullName evidence="7">EGF-like domain-containing protein</fullName>
    </recommendedName>
</protein>
<evidence type="ECO:0000256" key="3">
    <source>
        <dbReference type="PROSITE-ProRule" id="PRU00076"/>
    </source>
</evidence>
<feature type="disulfide bond" evidence="3">
    <location>
        <begin position="61"/>
        <end position="70"/>
    </location>
</feature>
<dbReference type="SUPFAM" id="SSF57196">
    <property type="entry name" value="EGF/Laminin"/>
    <property type="match status" value="2"/>
</dbReference>
<dbReference type="OrthoDB" id="6130531at2759"/>
<feature type="region of interest" description="Disordered" evidence="4">
    <location>
        <begin position="584"/>
        <end position="624"/>
    </location>
</feature>
<dbReference type="PANTHER" id="PTHR14949">
    <property type="entry name" value="EGF-LIKE-DOMAIN, MULTIPLE 7, 8"/>
    <property type="match status" value="1"/>
</dbReference>
<feature type="chain" id="PRO_5040453792" description="EGF-like domain-containing protein" evidence="6">
    <location>
        <begin position="21"/>
        <end position="624"/>
    </location>
</feature>
<evidence type="ECO:0000256" key="1">
    <source>
        <dbReference type="ARBA" id="ARBA00022729"/>
    </source>
</evidence>
<sequence length="624" mass="66915">MMKIVFSYLVLSSLWNVASSSDTPPCDRVCSNGGRCVFDLASHDDFFSSSSSSPTVMRCLCPTGWAGPHCDSLLVANHGQPTHQESGSLLESSSNNNHDDAKTGHSSYFSTTPCGSNSCLHGANCLLEAKGSRQQTCDCSTAHGGLFAGKSCEFPATDTCYRYDDDDEDAGAAFCVNGGTCKSYAHFQGDPIHPGCLCPPGWTGLYCEIYSSSAGDALALHGSEFVFDAADNNDGDDDDDDTWVTSTASHGTSTNVMSQEYYDHIIEMGSSHADTTHDDDDDDTVGFESSQSGQEINEGDDDDDDSLSNGSNEHDTGFEPSQSGQEFHEGDDDDDSGSLSNGGNDPGASHGSQFSFDDDTTDKPSTADKVDDDDDDNMDHQSGSQVGPSDDDQTDDSHHHSSNGGAVHSDDDDDSTPITPDHHGNDHHDSASGSGDKEDDYYSPTPDHGTGRDFDNGGGGDDDDVTVHPGNLVSDDDAANPDKPNTKSSGKAALNAFIALTLVVLGMTGLLFAWRKYMIWKLQRNLPNVDTPIWEQDTELEVYSDHPKYRSSPNNSSSDFMDRPFHSRFADSVMVSSFPSRDMEESTRPASMIGDPKPNFVGRGVENRDENDLDLDSSSGNNIC</sequence>
<reference evidence="8" key="1">
    <citation type="submission" date="2020-06" db="EMBL/GenBank/DDBJ databases">
        <authorList>
            <consortium name="Plant Systems Biology data submission"/>
        </authorList>
    </citation>
    <scope>NUCLEOTIDE SEQUENCE</scope>
    <source>
        <strain evidence="8">D6</strain>
    </source>
</reference>
<feature type="region of interest" description="Disordered" evidence="4">
    <location>
        <begin position="81"/>
        <end position="104"/>
    </location>
</feature>
<dbReference type="Proteomes" id="UP001153069">
    <property type="component" value="Unassembled WGS sequence"/>
</dbReference>
<evidence type="ECO:0000313" key="8">
    <source>
        <dbReference type="EMBL" id="CAB9499632.1"/>
    </source>
</evidence>
<comment type="caution">
    <text evidence="8">The sequence shown here is derived from an EMBL/GenBank/DDBJ whole genome shotgun (WGS) entry which is preliminary data.</text>
</comment>
<feature type="disulfide bond" evidence="3">
    <location>
        <begin position="26"/>
        <end position="36"/>
    </location>
</feature>
<accession>A0A9N8H4K2</accession>
<feature type="compositionally biased region" description="Acidic residues" evidence="4">
    <location>
        <begin position="297"/>
        <end position="306"/>
    </location>
</feature>
<feature type="disulfide bond" evidence="3">
    <location>
        <begin position="198"/>
        <end position="207"/>
    </location>
</feature>
<feature type="compositionally biased region" description="Polar residues" evidence="4">
    <location>
        <begin position="243"/>
        <end position="256"/>
    </location>
</feature>
<dbReference type="PROSITE" id="PS01186">
    <property type="entry name" value="EGF_2"/>
    <property type="match status" value="2"/>
</dbReference>
<evidence type="ECO:0000256" key="6">
    <source>
        <dbReference type="SAM" id="SignalP"/>
    </source>
</evidence>
<keyword evidence="5" id="KW-0812">Transmembrane</keyword>
<keyword evidence="3" id="KW-0245">EGF-like domain</keyword>
<dbReference type="AlphaFoldDB" id="A0A9N8H4K2"/>
<dbReference type="PROSITE" id="PS00022">
    <property type="entry name" value="EGF_1"/>
    <property type="match status" value="2"/>
</dbReference>
<dbReference type="PROSITE" id="PS50026">
    <property type="entry name" value="EGF_3"/>
    <property type="match status" value="3"/>
</dbReference>
<dbReference type="GO" id="GO:0005576">
    <property type="term" value="C:extracellular region"/>
    <property type="evidence" value="ECO:0007669"/>
    <property type="project" value="TreeGrafter"/>
</dbReference>
<feature type="domain" description="EGF-like" evidence="7">
    <location>
        <begin position="22"/>
        <end position="71"/>
    </location>
</feature>
<dbReference type="Gene3D" id="2.10.25.10">
    <property type="entry name" value="Laminin"/>
    <property type="match status" value="2"/>
</dbReference>
<keyword evidence="1 6" id="KW-0732">Signal</keyword>
<dbReference type="PANTHER" id="PTHR14949:SF56">
    <property type="entry name" value="EGF-LIKE-DOMAIN, MULTIPLE 7"/>
    <property type="match status" value="1"/>
</dbReference>
<keyword evidence="5" id="KW-1133">Transmembrane helix</keyword>
<dbReference type="InterPro" id="IPR050969">
    <property type="entry name" value="Dev_Signal_Modulators"/>
</dbReference>
<evidence type="ECO:0000256" key="4">
    <source>
        <dbReference type="SAM" id="MobiDB-lite"/>
    </source>
</evidence>
<dbReference type="InterPro" id="IPR000742">
    <property type="entry name" value="EGF"/>
</dbReference>
<keyword evidence="9" id="KW-1185">Reference proteome</keyword>
<keyword evidence="5" id="KW-0472">Membrane</keyword>
<dbReference type="EMBL" id="CAICTM010000064">
    <property type="protein sequence ID" value="CAB9499632.1"/>
    <property type="molecule type" value="Genomic_DNA"/>
</dbReference>
<name>A0A9N8H4K2_9STRA</name>
<keyword evidence="2 3" id="KW-1015">Disulfide bond</keyword>
<feature type="region of interest" description="Disordered" evidence="4">
    <location>
        <begin position="271"/>
        <end position="489"/>
    </location>
</feature>
<feature type="region of interest" description="Disordered" evidence="4">
    <location>
        <begin position="231"/>
        <end position="256"/>
    </location>
</feature>
<organism evidence="8 9">
    <name type="scientific">Seminavis robusta</name>
    <dbReference type="NCBI Taxonomy" id="568900"/>
    <lineage>
        <taxon>Eukaryota</taxon>
        <taxon>Sar</taxon>
        <taxon>Stramenopiles</taxon>
        <taxon>Ochrophyta</taxon>
        <taxon>Bacillariophyta</taxon>
        <taxon>Bacillariophyceae</taxon>
        <taxon>Bacillariophycidae</taxon>
        <taxon>Naviculales</taxon>
        <taxon>Naviculaceae</taxon>
        <taxon>Seminavis</taxon>
    </lineage>
</organism>
<feature type="signal peptide" evidence="6">
    <location>
        <begin position="1"/>
        <end position="20"/>
    </location>
</feature>
<feature type="compositionally biased region" description="Basic and acidic residues" evidence="4">
    <location>
        <begin position="420"/>
        <end position="430"/>
    </location>
</feature>